<evidence type="ECO:0000256" key="1">
    <source>
        <dbReference type="SAM" id="Phobius"/>
    </source>
</evidence>
<name>B4SEZ7_PELPB</name>
<dbReference type="HOGENOM" id="CLU_1472716_0_0_10"/>
<dbReference type="RefSeq" id="WP_012507639.1">
    <property type="nucleotide sequence ID" value="NC_011060.1"/>
</dbReference>
<keyword evidence="1" id="KW-1133">Transmembrane helix</keyword>
<dbReference type="eggNOG" id="ENOG50337KR">
    <property type="taxonomic scope" value="Bacteria"/>
</dbReference>
<feature type="transmembrane region" description="Helical" evidence="1">
    <location>
        <begin position="61"/>
        <end position="87"/>
    </location>
</feature>
<organism evidence="2 3">
    <name type="scientific">Pelodictyon phaeoclathratiforme (strain DSM 5477 / BU-1)</name>
    <dbReference type="NCBI Taxonomy" id="324925"/>
    <lineage>
        <taxon>Bacteria</taxon>
        <taxon>Pseudomonadati</taxon>
        <taxon>Chlorobiota</taxon>
        <taxon>Chlorobiia</taxon>
        <taxon>Chlorobiales</taxon>
        <taxon>Chlorobiaceae</taxon>
        <taxon>Chlorobium/Pelodictyon group</taxon>
        <taxon>Pelodictyon</taxon>
    </lineage>
</organism>
<evidence type="ECO:0000313" key="2">
    <source>
        <dbReference type="EMBL" id="ACF43144.1"/>
    </source>
</evidence>
<reference evidence="2 3" key="1">
    <citation type="submission" date="2008-06" db="EMBL/GenBank/DDBJ databases">
        <title>Complete sequence of Pelodictyon phaeoclathratiforme BU-1.</title>
        <authorList>
            <consortium name="US DOE Joint Genome Institute"/>
            <person name="Lucas S."/>
            <person name="Copeland A."/>
            <person name="Lapidus A."/>
            <person name="Glavina del Rio T."/>
            <person name="Dalin E."/>
            <person name="Tice H."/>
            <person name="Bruce D."/>
            <person name="Goodwin L."/>
            <person name="Pitluck S."/>
            <person name="Schmutz J."/>
            <person name="Larimer F."/>
            <person name="Land M."/>
            <person name="Hauser L."/>
            <person name="Kyrpides N."/>
            <person name="Mikhailova N."/>
            <person name="Liu Z."/>
            <person name="Li T."/>
            <person name="Zhao F."/>
            <person name="Overmann J."/>
            <person name="Bryant D.A."/>
            <person name="Richardson P."/>
        </authorList>
    </citation>
    <scope>NUCLEOTIDE SEQUENCE [LARGE SCALE GENOMIC DNA]</scope>
    <source>
        <strain evidence="3">DSM 5477 / BU-1</strain>
    </source>
</reference>
<dbReference type="AlphaFoldDB" id="B4SEZ7"/>
<protein>
    <recommendedName>
        <fullName evidence="4">Yip1 domain-containing protein</fullName>
    </recommendedName>
</protein>
<evidence type="ECO:0000313" key="3">
    <source>
        <dbReference type="Proteomes" id="UP000002724"/>
    </source>
</evidence>
<sequence length="184" mass="20656">MGVHELFSSMFALLFRNSTLWRAIKKREVAGESSVLREYAVPVIALVQFVKFPLIGVPRPAMFFTIATFLIDVAALYLMMGGALFLLRPQHTESFKSKVLTVFSYAMTPVWLFELFYFTGSLSWFFAAFALGYALVIGRNGLKLLLDHDETLSASALRNTGFFVVVVNTAAFLLIGSLIRLFNF</sequence>
<feature type="transmembrane region" description="Helical" evidence="1">
    <location>
        <begin position="162"/>
        <end position="182"/>
    </location>
</feature>
<proteinExistence type="predicted"/>
<dbReference type="KEGG" id="pph:Ppha_0856"/>
<dbReference type="EMBL" id="CP001110">
    <property type="protein sequence ID" value="ACF43144.1"/>
    <property type="molecule type" value="Genomic_DNA"/>
</dbReference>
<evidence type="ECO:0008006" key="4">
    <source>
        <dbReference type="Google" id="ProtNLM"/>
    </source>
</evidence>
<keyword evidence="3" id="KW-1185">Reference proteome</keyword>
<feature type="transmembrane region" description="Helical" evidence="1">
    <location>
        <begin position="124"/>
        <end position="142"/>
    </location>
</feature>
<keyword evidence="1" id="KW-0472">Membrane</keyword>
<keyword evidence="1" id="KW-0812">Transmembrane</keyword>
<gene>
    <name evidence="2" type="ordered locus">Ppha_0856</name>
</gene>
<dbReference type="Proteomes" id="UP000002724">
    <property type="component" value="Chromosome"/>
</dbReference>
<accession>B4SEZ7</accession>
<dbReference type="STRING" id="324925.Ppha_0856"/>
<dbReference type="OrthoDB" id="597782at2"/>